<feature type="domain" description="FCP1 homology" evidence="2">
    <location>
        <begin position="388"/>
        <end position="578"/>
    </location>
</feature>
<dbReference type="AlphaFoldDB" id="A0AA35VIG2"/>
<feature type="domain" description="FCP1 homology" evidence="2">
    <location>
        <begin position="155"/>
        <end position="336"/>
    </location>
</feature>
<proteinExistence type="predicted"/>
<gene>
    <name evidence="3" type="ORF">LSALG_LOCUS7373</name>
</gene>
<dbReference type="InterPro" id="IPR050365">
    <property type="entry name" value="TIM50"/>
</dbReference>
<accession>A0AA35VIG2</accession>
<feature type="region of interest" description="Disordered" evidence="1">
    <location>
        <begin position="94"/>
        <end position="126"/>
    </location>
</feature>
<dbReference type="Pfam" id="PF03031">
    <property type="entry name" value="NIF"/>
    <property type="match status" value="2"/>
</dbReference>
<feature type="compositionally biased region" description="Basic residues" evidence="1">
    <location>
        <begin position="12"/>
        <end position="23"/>
    </location>
</feature>
<evidence type="ECO:0000313" key="4">
    <source>
        <dbReference type="Proteomes" id="UP001177003"/>
    </source>
</evidence>
<reference evidence="3" key="1">
    <citation type="submission" date="2023-04" db="EMBL/GenBank/DDBJ databases">
        <authorList>
            <person name="Vijverberg K."/>
            <person name="Xiong W."/>
            <person name="Schranz E."/>
        </authorList>
    </citation>
    <scope>NUCLEOTIDE SEQUENCE</scope>
</reference>
<dbReference type="InterPro" id="IPR023214">
    <property type="entry name" value="HAD_sf"/>
</dbReference>
<dbReference type="InterPro" id="IPR036412">
    <property type="entry name" value="HAD-like_sf"/>
</dbReference>
<evidence type="ECO:0000256" key="1">
    <source>
        <dbReference type="SAM" id="MobiDB-lite"/>
    </source>
</evidence>
<dbReference type="FunFam" id="3.40.50.1000:FF:000257">
    <property type="entry name" value="Haloacid dehalogenase-like hydrolase (HAD) superfamily protein"/>
    <property type="match status" value="1"/>
</dbReference>
<organism evidence="3 4">
    <name type="scientific">Lactuca saligna</name>
    <name type="common">Willowleaf lettuce</name>
    <dbReference type="NCBI Taxonomy" id="75948"/>
    <lineage>
        <taxon>Eukaryota</taxon>
        <taxon>Viridiplantae</taxon>
        <taxon>Streptophyta</taxon>
        <taxon>Embryophyta</taxon>
        <taxon>Tracheophyta</taxon>
        <taxon>Spermatophyta</taxon>
        <taxon>Magnoliopsida</taxon>
        <taxon>eudicotyledons</taxon>
        <taxon>Gunneridae</taxon>
        <taxon>Pentapetalae</taxon>
        <taxon>asterids</taxon>
        <taxon>campanulids</taxon>
        <taxon>Asterales</taxon>
        <taxon>Asteraceae</taxon>
        <taxon>Cichorioideae</taxon>
        <taxon>Cichorieae</taxon>
        <taxon>Lactucinae</taxon>
        <taxon>Lactuca</taxon>
    </lineage>
</organism>
<feature type="region of interest" description="Disordered" evidence="1">
    <location>
        <begin position="799"/>
        <end position="823"/>
    </location>
</feature>
<sequence length="857" mass="96529">MERSMEVYGPPVKRRRVSHPHRVNHSESNKEPNLLPPNGSTDTTSMACIDESPATVSPADMPNVEMVVKQDDTFNNGKESLTEGSQIDCFALEQESEKNKDNIVMEGSESSTSEDRSHPSDKNTELKMDVVDSITKLDSIKENSSEVRNEDNRHSNSRKKLLVLDVNGLIVDIVADPDEAYRADTIIGSKSVYKRPYCDEFLDFCFERFNVGVWTSRTRRNIERVLDFLIKDTQHQLLFCWDQSHCTETGFNTIENSDKPLVLKELKKLWEKQDPNLPWDKGVYDESNTFLLDDSPYKALRNPPNTAIFPYTYSYRNTQDNGLGPKGDLRNYLEKLAASDNVQKFIQQNPFGQQPISYNNESWKFYLKVIGDSATCPPPEADADASKSCFRKKLLVIDVSGLLADVVLLPRERYKADTILQYKADTILPGSRAVFKRPYCDEFLQFCFDRFKVGMWASTSRFHTERVLDFLMRDTQHKLLFSWDLSHCTDTGFRTVENMNRPLVLKQVRKLWEKEDPNLPWDIGDYDESNTLLLDTYPSKALLNPPYTAIFPYAYCYWKTEDNSLGSDGDLRIYLEKLAASENVQKFVEQNPFGHRPITSKNLSWGFYQKVIRVFTSKSETDNIPASTLPIKSESEVNTVTDSALPTKSESESHTPTKLEQEADTLMVSDLPIKLEPEADTMTDSIPPIKLEQETNTVTDSALPPQADTITDSVLPTKLEPETETITDSALPTKLEPKVATITDSILPIKLEKEANTITDSALPNKLEPAITDSICPIKLEQEANTVTDSVLPTKLEPEAGGITDSALPTKSEWESNTSPASLAETIKEPETESNTGLAAETLIGGLTKCTAVISYL</sequence>
<feature type="compositionally biased region" description="Basic and acidic residues" evidence="1">
    <location>
        <begin position="113"/>
        <end position="126"/>
    </location>
</feature>
<evidence type="ECO:0000259" key="2">
    <source>
        <dbReference type="PROSITE" id="PS50969"/>
    </source>
</evidence>
<dbReference type="PROSITE" id="PS50969">
    <property type="entry name" value="FCP1"/>
    <property type="match status" value="2"/>
</dbReference>
<dbReference type="SUPFAM" id="SSF56784">
    <property type="entry name" value="HAD-like"/>
    <property type="match status" value="2"/>
</dbReference>
<evidence type="ECO:0000313" key="3">
    <source>
        <dbReference type="EMBL" id="CAI9266845.1"/>
    </source>
</evidence>
<dbReference type="PANTHER" id="PTHR12210">
    <property type="entry name" value="DULLARD PROTEIN PHOSPHATASE"/>
    <property type="match status" value="1"/>
</dbReference>
<dbReference type="InterPro" id="IPR004274">
    <property type="entry name" value="FCP1_dom"/>
</dbReference>
<dbReference type="SMART" id="SM00577">
    <property type="entry name" value="CPDc"/>
    <property type="match status" value="2"/>
</dbReference>
<name>A0AA35VIG2_LACSI</name>
<dbReference type="Gene3D" id="3.40.50.1000">
    <property type="entry name" value="HAD superfamily/HAD-like"/>
    <property type="match status" value="2"/>
</dbReference>
<protein>
    <recommendedName>
        <fullName evidence="2">FCP1 homology domain-containing protein</fullName>
    </recommendedName>
</protein>
<feature type="region of interest" description="Disordered" evidence="1">
    <location>
        <begin position="635"/>
        <end position="657"/>
    </location>
</feature>
<feature type="region of interest" description="Disordered" evidence="1">
    <location>
        <begin position="1"/>
        <end position="46"/>
    </location>
</feature>
<dbReference type="Proteomes" id="UP001177003">
    <property type="component" value="Chromosome 1"/>
</dbReference>
<keyword evidence="4" id="KW-1185">Reference proteome</keyword>
<dbReference type="EMBL" id="OX465077">
    <property type="protein sequence ID" value="CAI9266845.1"/>
    <property type="molecule type" value="Genomic_DNA"/>
</dbReference>
<feature type="compositionally biased region" description="Polar residues" evidence="1">
    <location>
        <begin position="636"/>
        <end position="648"/>
    </location>
</feature>